<proteinExistence type="predicted"/>
<dbReference type="Proteomes" id="UP000001072">
    <property type="component" value="Unassembled WGS sequence"/>
</dbReference>
<protein>
    <submittedName>
        <fullName evidence="3">Uncharacterized protein</fullName>
    </submittedName>
</protein>
<evidence type="ECO:0000313" key="4">
    <source>
        <dbReference type="Proteomes" id="UP000001072"/>
    </source>
</evidence>
<evidence type="ECO:0000256" key="1">
    <source>
        <dbReference type="SAM" id="Coils"/>
    </source>
</evidence>
<feature type="compositionally biased region" description="Basic and acidic residues" evidence="2">
    <location>
        <begin position="125"/>
        <end position="135"/>
    </location>
</feature>
<dbReference type="InParanoid" id="F4SAE2"/>
<keyword evidence="4" id="KW-1185">Reference proteome</keyword>
<dbReference type="KEGG" id="mlr:MELLADRAFT_95729"/>
<dbReference type="RefSeq" id="XP_007418356.1">
    <property type="nucleotide sequence ID" value="XM_007418294.1"/>
</dbReference>
<feature type="compositionally biased region" description="Polar residues" evidence="2">
    <location>
        <begin position="149"/>
        <end position="171"/>
    </location>
</feature>
<dbReference type="HOGENOM" id="CLU_049472_0_0_1"/>
<gene>
    <name evidence="3" type="ORF">MELLADRAFT_95729</name>
</gene>
<organism evidence="4">
    <name type="scientific">Melampsora larici-populina (strain 98AG31 / pathotype 3-4-7)</name>
    <name type="common">Poplar leaf rust fungus</name>
    <dbReference type="NCBI Taxonomy" id="747676"/>
    <lineage>
        <taxon>Eukaryota</taxon>
        <taxon>Fungi</taxon>
        <taxon>Dikarya</taxon>
        <taxon>Basidiomycota</taxon>
        <taxon>Pucciniomycotina</taxon>
        <taxon>Pucciniomycetes</taxon>
        <taxon>Pucciniales</taxon>
        <taxon>Melampsoraceae</taxon>
        <taxon>Melampsora</taxon>
    </lineage>
</organism>
<keyword evidence="1" id="KW-0175">Coiled coil</keyword>
<sequence>MLDPSATGVTKQMMLDWLRINHPMTPVSSHSLKAFVAELVRKKQPEFFADPTSDAPAVIPDGSQSDTQNPFETNITVFADPESDAPAVIPGGSQPDTPNPFQTNHTVFSVPPQAVLEPEVTEQQAHLHDSLHEVPRSSTVSIRPAKRSGSPTFSGKPSKRSTFGVSQLSNASEHHVKRPASPTTHEPLPKRANIGDQGLLPRKPSKKGRKTLRQSYPSGGSSRSAHRDSSMTASLVKGSDINLLDRGSEEDLNALLGYEVTPMESSNLFAVDRFSSPMNEMKNIINTPENPGTRDLIDFSSVDLLLVENLAVITQDAPLSKIPTLVKSGVDAFQEERRRAETVVSELEKSVSCLLNRMDLMEEKSAAHIVEHEQQRYEQDHALQQATCRLDKQAKCIDELRDTVSSLKQQLDVLHRRLNRAEEDIGTQERCIVRLMQQDEGSDGEEAYPGIDSQSDYSV</sequence>
<feature type="region of interest" description="Disordered" evidence="2">
    <location>
        <begin position="119"/>
        <end position="232"/>
    </location>
</feature>
<accession>F4SAE2</accession>
<reference evidence="4" key="1">
    <citation type="journal article" date="2011" name="Proc. Natl. Acad. Sci. U.S.A.">
        <title>Obligate biotrophy features unraveled by the genomic analysis of rust fungi.</title>
        <authorList>
            <person name="Duplessis S."/>
            <person name="Cuomo C.A."/>
            <person name="Lin Y.-C."/>
            <person name="Aerts A."/>
            <person name="Tisserant E."/>
            <person name="Veneault-Fourrey C."/>
            <person name="Joly D.L."/>
            <person name="Hacquard S."/>
            <person name="Amselem J."/>
            <person name="Cantarel B.L."/>
            <person name="Chiu R."/>
            <person name="Coutinho P.M."/>
            <person name="Feau N."/>
            <person name="Field M."/>
            <person name="Frey P."/>
            <person name="Gelhaye E."/>
            <person name="Goldberg J."/>
            <person name="Grabherr M.G."/>
            <person name="Kodira C.D."/>
            <person name="Kohler A."/>
            <person name="Kuees U."/>
            <person name="Lindquist E.A."/>
            <person name="Lucas S.M."/>
            <person name="Mago R."/>
            <person name="Mauceli E."/>
            <person name="Morin E."/>
            <person name="Murat C."/>
            <person name="Pangilinan J.L."/>
            <person name="Park R."/>
            <person name="Pearson M."/>
            <person name="Quesneville H."/>
            <person name="Rouhier N."/>
            <person name="Sakthikumar S."/>
            <person name="Salamov A.A."/>
            <person name="Schmutz J."/>
            <person name="Selles B."/>
            <person name="Shapiro H."/>
            <person name="Tanguay P."/>
            <person name="Tuskan G.A."/>
            <person name="Henrissat B."/>
            <person name="Van de Peer Y."/>
            <person name="Rouze P."/>
            <person name="Ellis J.G."/>
            <person name="Dodds P.N."/>
            <person name="Schein J.E."/>
            <person name="Zhong S."/>
            <person name="Hamelin R.C."/>
            <person name="Grigoriev I.V."/>
            <person name="Szabo L.J."/>
            <person name="Martin F."/>
        </authorList>
    </citation>
    <scope>NUCLEOTIDE SEQUENCE [LARGE SCALE GENOMIC DNA]</scope>
    <source>
        <strain evidence="4">98AG31 / pathotype 3-4-7</strain>
    </source>
</reference>
<feature type="coiled-coil region" evidence="1">
    <location>
        <begin position="330"/>
        <end position="364"/>
    </location>
</feature>
<evidence type="ECO:0000313" key="3">
    <source>
        <dbReference type="EMBL" id="EGF98391.1"/>
    </source>
</evidence>
<dbReference type="VEuPathDB" id="FungiDB:MELLADRAFT_95729"/>
<dbReference type="EMBL" id="GL883177">
    <property type="protein sequence ID" value="EGF98391.1"/>
    <property type="molecule type" value="Genomic_DNA"/>
</dbReference>
<feature type="compositionally biased region" description="Polar residues" evidence="2">
    <location>
        <begin position="213"/>
        <end position="223"/>
    </location>
</feature>
<evidence type="ECO:0000256" key="2">
    <source>
        <dbReference type="SAM" id="MobiDB-lite"/>
    </source>
</evidence>
<feature type="compositionally biased region" description="Basic residues" evidence="2">
    <location>
        <begin position="203"/>
        <end position="212"/>
    </location>
</feature>
<dbReference type="GeneID" id="18937340"/>
<feature type="coiled-coil region" evidence="1">
    <location>
        <begin position="390"/>
        <end position="424"/>
    </location>
</feature>
<name>F4SAE2_MELLP</name>
<dbReference type="AlphaFoldDB" id="F4SAE2"/>
<feature type="region of interest" description="Disordered" evidence="2">
    <location>
        <begin position="438"/>
        <end position="459"/>
    </location>
</feature>